<dbReference type="Pfam" id="PF13649">
    <property type="entry name" value="Methyltransf_25"/>
    <property type="match status" value="1"/>
</dbReference>
<evidence type="ECO:0000313" key="3">
    <source>
        <dbReference type="Proteomes" id="UP000477386"/>
    </source>
</evidence>
<accession>A0A6M0ISB0</accession>
<comment type="caution">
    <text evidence="2">The sequence shown here is derived from an EMBL/GenBank/DDBJ whole genome shotgun (WGS) entry which is preliminary data.</text>
</comment>
<gene>
    <name evidence="2" type="ORF">GK091_23640</name>
</gene>
<sequence length="394" mass="44098">MNGSDEKAQVFNLPPVYNHVDKHGVFPEVAHDETARFNFLTSLNRHLDAVVKPGNKIAFDKRIKPLFQSAKGRDFGTVNEVRAAMNQDPHYQMWGSLKRSAQEMAQQAARSLVLRQIESLADKTRYYTSQRPETLQLDPALEIPSYLRMVDHGGLPGSYYTAYIPDDVANAAASDAITFVATGGKSGPYSDGKGKALATWLTANYPDFKPKRILDIGCGVGHNTLPLAIMYPEATVIGLDVSAPMLRYGHARSVSLGVTNVQFIQANGEELPFEDDSFDWVQSTMVLHETSISAMQTIIQELYRVLSPNGLMLHIEQAQYTPGTSLFDEFTQDWDTFNNNQPFEGVMHRMNKADWMKSAGFQERDLLQFGILPENDTNTDRLPVKQNVFGAWKK</sequence>
<keyword evidence="2" id="KW-0489">Methyltransferase</keyword>
<evidence type="ECO:0000259" key="1">
    <source>
        <dbReference type="Pfam" id="PF13649"/>
    </source>
</evidence>
<feature type="domain" description="Methyltransferase" evidence="1">
    <location>
        <begin position="213"/>
        <end position="310"/>
    </location>
</feature>
<dbReference type="InterPro" id="IPR041698">
    <property type="entry name" value="Methyltransf_25"/>
</dbReference>
<dbReference type="PANTHER" id="PTHR43591:SF24">
    <property type="entry name" value="2-METHOXY-6-POLYPRENYL-1,4-BENZOQUINOL METHYLASE, MITOCHONDRIAL"/>
    <property type="match status" value="1"/>
</dbReference>
<dbReference type="GO" id="GO:0008168">
    <property type="term" value="F:methyltransferase activity"/>
    <property type="evidence" value="ECO:0007669"/>
    <property type="project" value="UniProtKB-KW"/>
</dbReference>
<dbReference type="GO" id="GO:0032259">
    <property type="term" value="P:methylation"/>
    <property type="evidence" value="ECO:0007669"/>
    <property type="project" value="UniProtKB-KW"/>
</dbReference>
<dbReference type="CDD" id="cd02440">
    <property type="entry name" value="AdoMet_MTases"/>
    <property type="match status" value="1"/>
</dbReference>
<dbReference type="EMBL" id="JAAGNZ010000002">
    <property type="protein sequence ID" value="NEU69893.1"/>
    <property type="molecule type" value="Genomic_DNA"/>
</dbReference>
<dbReference type="AlphaFoldDB" id="A0A6M0ISB0"/>
<dbReference type="PANTHER" id="PTHR43591">
    <property type="entry name" value="METHYLTRANSFERASE"/>
    <property type="match status" value="1"/>
</dbReference>
<keyword evidence="2" id="KW-0808">Transferase</keyword>
<reference evidence="2 3" key="1">
    <citation type="submission" date="2020-02" db="EMBL/GenBank/DDBJ databases">
        <title>Draft genome sequence of two Spirosoma agri KCTC 52727 and Spirosoma terrae KCTC 52035.</title>
        <authorList>
            <person name="Rojas J."/>
            <person name="Ambika Manirajan B."/>
            <person name="Ratering S."/>
            <person name="Suarez C."/>
            <person name="Schnell S."/>
        </authorList>
    </citation>
    <scope>NUCLEOTIDE SEQUENCE [LARGE SCALE GENOMIC DNA]</scope>
    <source>
        <strain evidence="2 3">KCTC 52727</strain>
    </source>
</reference>
<dbReference type="SUPFAM" id="SSF53335">
    <property type="entry name" value="S-adenosyl-L-methionine-dependent methyltransferases"/>
    <property type="match status" value="1"/>
</dbReference>
<evidence type="ECO:0000313" key="2">
    <source>
        <dbReference type="EMBL" id="NEU69893.1"/>
    </source>
</evidence>
<keyword evidence="3" id="KW-1185">Reference proteome</keyword>
<dbReference type="RefSeq" id="WP_164042657.1">
    <property type="nucleotide sequence ID" value="NZ_JAAGNZ010000002.1"/>
</dbReference>
<proteinExistence type="predicted"/>
<dbReference type="Gene3D" id="3.40.50.150">
    <property type="entry name" value="Vaccinia Virus protein VP39"/>
    <property type="match status" value="1"/>
</dbReference>
<name>A0A6M0ISB0_9BACT</name>
<protein>
    <submittedName>
        <fullName evidence="2">Class I SAM-dependent methyltransferase</fullName>
    </submittedName>
</protein>
<organism evidence="2 3">
    <name type="scientific">Spirosoma agri</name>
    <dbReference type="NCBI Taxonomy" id="1987381"/>
    <lineage>
        <taxon>Bacteria</taxon>
        <taxon>Pseudomonadati</taxon>
        <taxon>Bacteroidota</taxon>
        <taxon>Cytophagia</taxon>
        <taxon>Cytophagales</taxon>
        <taxon>Cytophagaceae</taxon>
        <taxon>Spirosoma</taxon>
    </lineage>
</organism>
<dbReference type="InterPro" id="IPR029063">
    <property type="entry name" value="SAM-dependent_MTases_sf"/>
</dbReference>
<dbReference type="Proteomes" id="UP000477386">
    <property type="component" value="Unassembled WGS sequence"/>
</dbReference>